<keyword evidence="7 21" id="KW-0602">Photosynthesis</keyword>
<feature type="binding site" evidence="20">
    <location>
        <position position="239"/>
    </location>
    <ligand>
        <name>chlorophyll a</name>
        <dbReference type="ChEBI" id="CHEBI:58416"/>
        <label>1</label>
    </ligand>
</feature>
<keyword evidence="18" id="KW-0472">Membrane</keyword>
<protein>
    <recommendedName>
        <fullName evidence="21">Chlorophyll a-b binding protein, chloroplastic</fullName>
    </recommendedName>
</protein>
<keyword evidence="13" id="KW-0460">Magnesium</keyword>
<evidence type="ECO:0000256" key="21">
    <source>
        <dbReference type="RuleBase" id="RU363080"/>
    </source>
</evidence>
<evidence type="ECO:0000313" key="22">
    <source>
        <dbReference type="Proteomes" id="UP000813463"/>
    </source>
</evidence>
<dbReference type="GO" id="GO:0046872">
    <property type="term" value="F:metal ion binding"/>
    <property type="evidence" value="ECO:0007669"/>
    <property type="project" value="UniProtKB-KW"/>
</dbReference>
<evidence type="ECO:0000256" key="9">
    <source>
        <dbReference type="ARBA" id="ARBA00022640"/>
    </source>
</evidence>
<evidence type="ECO:0000256" key="20">
    <source>
        <dbReference type="PIRSR" id="PIRSR601344-1"/>
    </source>
</evidence>
<evidence type="ECO:0000256" key="13">
    <source>
        <dbReference type="ARBA" id="ARBA00022842"/>
    </source>
</evidence>
<keyword evidence="19 21" id="KW-0604">Photosystem II</keyword>
<reference evidence="22" key="1">
    <citation type="journal article" date="2021" name="Nat. Commun.">
        <title>Genomic analyses provide insights into spinach domestication and the genetic basis of agronomic traits.</title>
        <authorList>
            <person name="Cai X."/>
            <person name="Sun X."/>
            <person name="Xu C."/>
            <person name="Sun H."/>
            <person name="Wang X."/>
            <person name="Ge C."/>
            <person name="Zhang Z."/>
            <person name="Wang Q."/>
            <person name="Fei Z."/>
            <person name="Jiao C."/>
            <person name="Wang Q."/>
        </authorList>
    </citation>
    <scope>NUCLEOTIDE SEQUENCE [LARGE SCALE GENOMIC DNA]</scope>
    <source>
        <strain evidence="22">cv. Varoflay</strain>
    </source>
</reference>
<organism evidence="22 23">
    <name type="scientific">Spinacia oleracea</name>
    <name type="common">Spinach</name>
    <dbReference type="NCBI Taxonomy" id="3562"/>
    <lineage>
        <taxon>Eukaryota</taxon>
        <taxon>Viridiplantae</taxon>
        <taxon>Streptophyta</taxon>
        <taxon>Embryophyta</taxon>
        <taxon>Tracheophyta</taxon>
        <taxon>Spermatophyta</taxon>
        <taxon>Magnoliopsida</taxon>
        <taxon>eudicotyledons</taxon>
        <taxon>Gunneridae</taxon>
        <taxon>Pentapetalae</taxon>
        <taxon>Caryophyllales</taxon>
        <taxon>Chenopodiaceae</taxon>
        <taxon>Chenopodioideae</taxon>
        <taxon>Anserineae</taxon>
        <taxon>Spinacia</taxon>
    </lineage>
</organism>
<sequence length="284" mass="30974">MATAAPATASYIFGTRITGPNPGSGKFTALFGFGKKAAKKVAPKKKIIDEDRPVWYPGAKAPEWLDGTMVGDRGFDPFGLAKPAEYLQFDYDGLDQNLAKNLAGDIIGTRTETADIQPTPFQPYTEVFGIQRFRECEVIHGRWAMLATLGALSVEAFTGVSWQDAGKVELIEGASYLGQKLPFSLTTLIWIEVLLIGYIEFQRNAELDPEMRLYPGGQYFDPLGLAADPEKKERLQLAEIKHSRLAMVAFLGFAIQAAATGKGPLSNVAAFLSDPSNNILKTFS</sequence>
<dbReference type="InterPro" id="IPR001344">
    <property type="entry name" value="Chloro_AB-bd_pln"/>
</dbReference>
<evidence type="ECO:0000256" key="17">
    <source>
        <dbReference type="ARBA" id="ARBA00023078"/>
    </source>
</evidence>
<keyword evidence="8" id="KW-0597">Phosphoprotein</keyword>
<proteinExistence type="inferred from homology"/>
<evidence type="ECO:0000256" key="11">
    <source>
        <dbReference type="ARBA" id="ARBA00022723"/>
    </source>
</evidence>
<evidence type="ECO:0000256" key="14">
    <source>
        <dbReference type="ARBA" id="ARBA00022946"/>
    </source>
</evidence>
<dbReference type="GO" id="GO:0009522">
    <property type="term" value="C:photosystem I"/>
    <property type="evidence" value="ECO:0007669"/>
    <property type="project" value="UniProtKB-KW"/>
</dbReference>
<keyword evidence="14" id="KW-0809">Transit peptide</keyword>
<comment type="similarity">
    <text evidence="3 21">Belongs to the light-harvesting chlorophyll a/b-binding (LHC) protein family.</text>
</comment>
<feature type="binding site" description="axial binding residue" evidence="20">
    <location>
        <position position="142"/>
    </location>
    <ligand>
        <name>chlorophyll b</name>
        <dbReference type="ChEBI" id="CHEBI:61721"/>
        <label>1</label>
    </ligand>
    <ligandPart>
        <name>Mg</name>
        <dbReference type="ChEBI" id="CHEBI:25107"/>
    </ligandPart>
</feature>
<evidence type="ECO:0000256" key="3">
    <source>
        <dbReference type="ARBA" id="ARBA00007259"/>
    </source>
</evidence>
<evidence type="ECO:0000256" key="4">
    <source>
        <dbReference type="ARBA" id="ARBA00011769"/>
    </source>
</evidence>
<evidence type="ECO:0000256" key="10">
    <source>
        <dbReference type="ARBA" id="ARBA00022692"/>
    </source>
</evidence>
<feature type="binding site" evidence="20">
    <location>
        <position position="140"/>
    </location>
    <ligand>
        <name>chlorophyll a</name>
        <dbReference type="ChEBI" id="CHEBI:58416"/>
        <label>3</label>
    </ligand>
</feature>
<dbReference type="GO" id="GO:0009768">
    <property type="term" value="P:photosynthesis, light harvesting in photosystem I"/>
    <property type="evidence" value="ECO:0000318"/>
    <property type="project" value="GO_Central"/>
</dbReference>
<feature type="binding site" evidence="20">
    <location>
        <position position="137"/>
    </location>
    <ligand>
        <name>chlorophyll a</name>
        <dbReference type="ChEBI" id="CHEBI:58416"/>
        <label>1</label>
    </ligand>
</feature>
<evidence type="ECO:0000256" key="8">
    <source>
        <dbReference type="ARBA" id="ARBA00022553"/>
    </source>
</evidence>
<keyword evidence="12 21" id="KW-0603">Photosystem I</keyword>
<name>A0A9R0I2Y0_SPIOL</name>
<evidence type="ECO:0000256" key="1">
    <source>
        <dbReference type="ARBA" id="ARBA00003803"/>
    </source>
</evidence>
<dbReference type="GeneID" id="110781759"/>
<evidence type="ECO:0000256" key="2">
    <source>
        <dbReference type="ARBA" id="ARBA00004454"/>
    </source>
</evidence>
<dbReference type="InterPro" id="IPR022796">
    <property type="entry name" value="Chloroa_b-bind"/>
</dbReference>
<keyword evidence="16 21" id="KW-0157">Chromophore</keyword>
<evidence type="ECO:0000313" key="23">
    <source>
        <dbReference type="RefSeq" id="XP_021841502.1"/>
    </source>
</evidence>
<dbReference type="SUPFAM" id="SSF103511">
    <property type="entry name" value="Chlorophyll a-b binding protein"/>
    <property type="match status" value="1"/>
</dbReference>
<dbReference type="RefSeq" id="XP_021841502.1">
    <property type="nucleotide sequence ID" value="XM_021985810.2"/>
</dbReference>
<keyword evidence="10" id="KW-0812">Transmembrane</keyword>
<dbReference type="OrthoDB" id="423598at2759"/>
<reference evidence="23" key="2">
    <citation type="submission" date="2025-08" db="UniProtKB">
        <authorList>
            <consortium name="RefSeq"/>
        </authorList>
    </citation>
    <scope>IDENTIFICATION</scope>
    <source>
        <tissue evidence="23">Leaf</tissue>
    </source>
</reference>
<keyword evidence="22" id="KW-1185">Reference proteome</keyword>
<evidence type="ECO:0000256" key="18">
    <source>
        <dbReference type="ARBA" id="ARBA00023136"/>
    </source>
</evidence>
<dbReference type="PANTHER" id="PTHR21649">
    <property type="entry name" value="CHLOROPHYLL A/B BINDING PROTEIN"/>
    <property type="match status" value="1"/>
</dbReference>
<dbReference type="FunFam" id="1.10.3460.10:FF:000003">
    <property type="entry name" value="Chlorophyll a-b binding protein, chloroplastic"/>
    <property type="match status" value="1"/>
</dbReference>
<keyword evidence="6 21" id="KW-0150">Chloroplast</keyword>
<dbReference type="GO" id="GO:0009523">
    <property type="term" value="C:photosystem II"/>
    <property type="evidence" value="ECO:0007669"/>
    <property type="project" value="UniProtKB-KW"/>
</dbReference>
<dbReference type="KEGG" id="soe:110781759"/>
<dbReference type="AlphaFoldDB" id="A0A9R0I2Y0"/>
<comment type="subcellular location">
    <subcellularLocation>
        <location evidence="2">Plastid</location>
        <location evidence="2">Chloroplast thylakoid membrane</location>
        <topology evidence="2">Multi-pass membrane protein</topology>
    </subcellularLocation>
</comment>
<accession>A0A9R0I2Y0</accession>
<feature type="binding site" evidence="20">
    <location>
        <position position="256"/>
    </location>
    <ligand>
        <name>chlorophyll a</name>
        <dbReference type="ChEBI" id="CHEBI:58416"/>
        <label>1</label>
    </ligand>
</feature>
<comment type="function">
    <text evidence="1 21">The light-harvesting complex (LHC) functions as a light receptor, it captures and delivers excitation energy to photosystems with which it is closely associated.</text>
</comment>
<keyword evidence="15" id="KW-1133">Transmembrane helix</keyword>
<dbReference type="Gene3D" id="1.10.3460.10">
    <property type="entry name" value="Chlorophyll a/b binding protein domain"/>
    <property type="match status" value="1"/>
</dbReference>
<dbReference type="GO" id="GO:0016168">
    <property type="term" value="F:chlorophyll binding"/>
    <property type="evidence" value="ECO:0007669"/>
    <property type="project" value="UniProtKB-KW"/>
</dbReference>
<keyword evidence="9 21" id="KW-0934">Plastid</keyword>
<feature type="binding site" evidence="20">
    <location>
        <position position="244"/>
    </location>
    <ligand>
        <name>chlorophyll a</name>
        <dbReference type="ChEBI" id="CHEBI:58416"/>
        <label>1</label>
    </ligand>
</feature>
<keyword evidence="17 21" id="KW-0793">Thylakoid</keyword>
<keyword evidence="11" id="KW-0479">Metal-binding</keyword>
<keyword evidence="5 20" id="KW-0148">Chlorophyll</keyword>
<dbReference type="Pfam" id="PF00504">
    <property type="entry name" value="Chloroa_b-bind"/>
    <property type="match status" value="1"/>
</dbReference>
<evidence type="ECO:0000256" key="12">
    <source>
        <dbReference type="ARBA" id="ARBA00022836"/>
    </source>
</evidence>
<evidence type="ECO:0000256" key="16">
    <source>
        <dbReference type="ARBA" id="ARBA00022991"/>
    </source>
</evidence>
<evidence type="ECO:0000256" key="7">
    <source>
        <dbReference type="ARBA" id="ARBA00022531"/>
    </source>
</evidence>
<evidence type="ECO:0000256" key="19">
    <source>
        <dbReference type="ARBA" id="ARBA00023276"/>
    </source>
</evidence>
<dbReference type="GO" id="GO:0009416">
    <property type="term" value="P:response to light stimulus"/>
    <property type="evidence" value="ECO:0000318"/>
    <property type="project" value="GO_Central"/>
</dbReference>
<evidence type="ECO:0000256" key="15">
    <source>
        <dbReference type="ARBA" id="ARBA00022989"/>
    </source>
</evidence>
<evidence type="ECO:0000256" key="5">
    <source>
        <dbReference type="ARBA" id="ARBA00022494"/>
    </source>
</evidence>
<comment type="subunit">
    <text evidence="4">The LHC complex consists of chlorophyll a-b binding proteins.</text>
</comment>
<dbReference type="GO" id="GO:0009535">
    <property type="term" value="C:chloroplast thylakoid membrane"/>
    <property type="evidence" value="ECO:0007669"/>
    <property type="project" value="UniProtKB-SubCell"/>
</dbReference>
<dbReference type="Proteomes" id="UP000813463">
    <property type="component" value="Chromosome 6"/>
</dbReference>
<dbReference type="GO" id="GO:0003729">
    <property type="term" value="F:mRNA binding"/>
    <property type="evidence" value="ECO:0007669"/>
    <property type="project" value="UniProtKB-ARBA"/>
</dbReference>
<gene>
    <name evidence="23" type="primary">LOC110781759</name>
</gene>
<evidence type="ECO:0000256" key="6">
    <source>
        <dbReference type="ARBA" id="ARBA00022528"/>
    </source>
</evidence>